<dbReference type="EMBL" id="RCHS01000681">
    <property type="protein sequence ID" value="RMX57315.1"/>
    <property type="molecule type" value="Genomic_DNA"/>
</dbReference>
<dbReference type="Gene3D" id="2.120.10.30">
    <property type="entry name" value="TolB, C-terminal domain"/>
    <property type="match status" value="2"/>
</dbReference>
<dbReference type="PANTHER" id="PTHR24104">
    <property type="entry name" value="E3 UBIQUITIN-PROTEIN LIGASE NHLRC1-RELATED"/>
    <property type="match status" value="1"/>
</dbReference>
<organism evidence="3 4">
    <name type="scientific">Pocillopora damicornis</name>
    <name type="common">Cauliflower coral</name>
    <name type="synonym">Millepora damicornis</name>
    <dbReference type="NCBI Taxonomy" id="46731"/>
    <lineage>
        <taxon>Eukaryota</taxon>
        <taxon>Metazoa</taxon>
        <taxon>Cnidaria</taxon>
        <taxon>Anthozoa</taxon>
        <taxon>Hexacorallia</taxon>
        <taxon>Scleractinia</taxon>
        <taxon>Astrocoeniina</taxon>
        <taxon>Pocilloporidae</taxon>
        <taxon>Pocillopora</taxon>
    </lineage>
</organism>
<dbReference type="GO" id="GO:0043161">
    <property type="term" value="P:proteasome-mediated ubiquitin-dependent protein catabolic process"/>
    <property type="evidence" value="ECO:0007669"/>
    <property type="project" value="TreeGrafter"/>
</dbReference>
<feature type="repeat" description="NHL" evidence="2">
    <location>
        <begin position="87"/>
        <end position="164"/>
    </location>
</feature>
<dbReference type="InterPro" id="IPR011042">
    <property type="entry name" value="6-blade_b-propeller_TolB-like"/>
</dbReference>
<dbReference type="SUPFAM" id="SSF101898">
    <property type="entry name" value="NHL repeat"/>
    <property type="match status" value="1"/>
</dbReference>
<evidence type="ECO:0000256" key="2">
    <source>
        <dbReference type="PROSITE-ProRule" id="PRU00504"/>
    </source>
</evidence>
<name>A0A3M6UUK3_POCDA</name>
<dbReference type="InterPro" id="IPR001258">
    <property type="entry name" value="NHL_repeat"/>
</dbReference>
<accession>A0A3M6UUK3</accession>
<dbReference type="OrthoDB" id="654191at2759"/>
<protein>
    <submittedName>
        <fullName evidence="3">Uncharacterized protein</fullName>
    </submittedName>
</protein>
<sequence>MPNNNSIRGQNVLFGAYTVRTEWFPKRRMIPNELGSLGEGTSDGSLYHRVKYYGMGTDLFLESTSNQEPISNELRIQQLNVQTGNFVKSFGKEGSGDGEFVSPVGVCITGDGRFIVVTEFANSRIQFGDNGPERLDHPTSCVCYKEKFFVIDKNNHCVKVFDERGQFLYKFGEKGHDDGQMHTPYGLCVDKHNNVLVCDARNIRIQQFTLEGAFTGKTSSNIQFGLSWSVTPMLDDRILVTGFRGKEVYILK</sequence>
<keyword evidence="4" id="KW-1185">Reference proteome</keyword>
<dbReference type="GO" id="GO:0061630">
    <property type="term" value="F:ubiquitin protein ligase activity"/>
    <property type="evidence" value="ECO:0007669"/>
    <property type="project" value="TreeGrafter"/>
</dbReference>
<keyword evidence="1" id="KW-0677">Repeat</keyword>
<dbReference type="AlphaFoldDB" id="A0A3M6UUK3"/>
<proteinExistence type="predicted"/>
<dbReference type="STRING" id="46731.A0A3M6UUK3"/>
<dbReference type="PROSITE" id="PS51125">
    <property type="entry name" value="NHL"/>
    <property type="match status" value="2"/>
</dbReference>
<evidence type="ECO:0000256" key="1">
    <source>
        <dbReference type="ARBA" id="ARBA00022737"/>
    </source>
</evidence>
<comment type="caution">
    <text evidence="3">The sequence shown here is derived from an EMBL/GenBank/DDBJ whole genome shotgun (WGS) entry which is preliminary data.</text>
</comment>
<evidence type="ECO:0000313" key="3">
    <source>
        <dbReference type="EMBL" id="RMX57315.1"/>
    </source>
</evidence>
<evidence type="ECO:0000313" key="4">
    <source>
        <dbReference type="Proteomes" id="UP000275408"/>
    </source>
</evidence>
<dbReference type="Proteomes" id="UP000275408">
    <property type="component" value="Unassembled WGS sequence"/>
</dbReference>
<dbReference type="GO" id="GO:0000209">
    <property type="term" value="P:protein polyubiquitination"/>
    <property type="evidence" value="ECO:0007669"/>
    <property type="project" value="TreeGrafter"/>
</dbReference>
<dbReference type="InterPro" id="IPR050952">
    <property type="entry name" value="TRIM-NHL_E3_ligases"/>
</dbReference>
<dbReference type="PANTHER" id="PTHR24104:SF57">
    <property type="entry name" value="BEE-MILK PROTEIN"/>
    <property type="match status" value="1"/>
</dbReference>
<feature type="repeat" description="NHL" evidence="2">
    <location>
        <begin position="168"/>
        <end position="211"/>
    </location>
</feature>
<reference evidence="3 4" key="1">
    <citation type="journal article" date="2018" name="Sci. Rep.">
        <title>Comparative analysis of the Pocillopora damicornis genome highlights role of immune system in coral evolution.</title>
        <authorList>
            <person name="Cunning R."/>
            <person name="Bay R.A."/>
            <person name="Gillette P."/>
            <person name="Baker A.C."/>
            <person name="Traylor-Knowles N."/>
        </authorList>
    </citation>
    <scope>NUCLEOTIDE SEQUENCE [LARGE SCALE GENOMIC DNA]</scope>
    <source>
        <strain evidence="3">RSMAS</strain>
        <tissue evidence="3">Whole animal</tissue>
    </source>
</reference>
<dbReference type="Pfam" id="PF17170">
    <property type="entry name" value="DUF5128"/>
    <property type="match status" value="1"/>
</dbReference>
<gene>
    <name evidence="3" type="ORF">pdam_00020592</name>
</gene>